<dbReference type="EMBL" id="BTSX01000001">
    <property type="protein sequence ID" value="GMS81958.1"/>
    <property type="molecule type" value="Genomic_DNA"/>
</dbReference>
<evidence type="ECO:0008006" key="3">
    <source>
        <dbReference type="Google" id="ProtNLM"/>
    </source>
</evidence>
<sequence length="346" mass="39496">QVIMASLDELPDDIIRMFTRGLPYKDKLVFSQVNRRLRNFEVPWELHSVKLHKFPTTFNVSATITEPSVGWKFLSFYSEDEDVKAWKGKNKDNNSVNYNLKFAFPLVNHVSIFSEATIRHLEVDPILPIYVENDNLEKVAALFAGCTIDKVTLVFDNKSLENLNHVPRFLSSIHTKHVGFVLLHTGYVNLIAPFNRDRIAAELVKAGVREITLSGSFKNYRSDGHNGERAPSNSADGQDIGHYFIFNFLPDLFETGINRINMGFNPDKGSSRRINNPISGNQLDGLLDRLASLDKCLRLQLSLSPDMHPMRRYTRADDEELGRVVHVDEVTEDTRTFSHIDIQHNK</sequence>
<dbReference type="Proteomes" id="UP001432027">
    <property type="component" value="Unassembled WGS sequence"/>
</dbReference>
<organism evidence="1 2">
    <name type="scientific">Pristionchus entomophagus</name>
    <dbReference type="NCBI Taxonomy" id="358040"/>
    <lineage>
        <taxon>Eukaryota</taxon>
        <taxon>Metazoa</taxon>
        <taxon>Ecdysozoa</taxon>
        <taxon>Nematoda</taxon>
        <taxon>Chromadorea</taxon>
        <taxon>Rhabditida</taxon>
        <taxon>Rhabditina</taxon>
        <taxon>Diplogasteromorpha</taxon>
        <taxon>Diplogasteroidea</taxon>
        <taxon>Neodiplogasteridae</taxon>
        <taxon>Pristionchus</taxon>
    </lineage>
</organism>
<feature type="non-terminal residue" evidence="1">
    <location>
        <position position="1"/>
    </location>
</feature>
<proteinExistence type="predicted"/>
<keyword evidence="2" id="KW-1185">Reference proteome</keyword>
<dbReference type="AlphaFoldDB" id="A0AAV5SMU3"/>
<evidence type="ECO:0000313" key="2">
    <source>
        <dbReference type="Proteomes" id="UP001432027"/>
    </source>
</evidence>
<reference evidence="1" key="1">
    <citation type="submission" date="2023-10" db="EMBL/GenBank/DDBJ databases">
        <title>Genome assembly of Pristionchus species.</title>
        <authorList>
            <person name="Yoshida K."/>
            <person name="Sommer R.J."/>
        </authorList>
    </citation>
    <scope>NUCLEOTIDE SEQUENCE</scope>
    <source>
        <strain evidence="1">RS0144</strain>
    </source>
</reference>
<gene>
    <name evidence="1" type="ORF">PENTCL1PPCAC_4133</name>
</gene>
<name>A0AAV5SMU3_9BILA</name>
<protein>
    <recommendedName>
        <fullName evidence="3">F-box domain-containing protein</fullName>
    </recommendedName>
</protein>
<accession>A0AAV5SMU3</accession>
<comment type="caution">
    <text evidence="1">The sequence shown here is derived from an EMBL/GenBank/DDBJ whole genome shotgun (WGS) entry which is preliminary data.</text>
</comment>
<evidence type="ECO:0000313" key="1">
    <source>
        <dbReference type="EMBL" id="GMS81958.1"/>
    </source>
</evidence>